<dbReference type="GO" id="GO:0005789">
    <property type="term" value="C:endoplasmic reticulum membrane"/>
    <property type="evidence" value="ECO:0007669"/>
    <property type="project" value="UniProtKB-SubCell"/>
</dbReference>
<dbReference type="Pfam" id="PF15169">
    <property type="entry name" value="Cybc1_Eros"/>
    <property type="match status" value="1"/>
</dbReference>
<comment type="similarity">
    <text evidence="2">Belongs to the CYBC1 family.</text>
</comment>
<evidence type="ECO:0000256" key="5">
    <source>
        <dbReference type="ARBA" id="ARBA00022824"/>
    </source>
</evidence>
<dbReference type="OrthoDB" id="19942at2759"/>
<dbReference type="GO" id="GO:0045087">
    <property type="term" value="P:innate immune response"/>
    <property type="evidence" value="ECO:0007669"/>
    <property type="project" value="UniProtKB-KW"/>
</dbReference>
<evidence type="ECO:0000256" key="4">
    <source>
        <dbReference type="ARBA" id="ARBA00022692"/>
    </source>
</evidence>
<evidence type="ECO:0000256" key="9">
    <source>
        <dbReference type="ARBA" id="ARBA00023186"/>
    </source>
</evidence>
<keyword evidence="9" id="KW-0143">Chaperone</keyword>
<protein>
    <recommendedName>
        <fullName evidence="10">Essential for reactive oxygen species protein</fullName>
    </recommendedName>
</protein>
<feature type="transmembrane region" description="Helical" evidence="12">
    <location>
        <begin position="21"/>
        <end position="38"/>
    </location>
</feature>
<keyword evidence="6" id="KW-0391">Immunity</keyword>
<evidence type="ECO:0000256" key="10">
    <source>
        <dbReference type="ARBA" id="ARBA00030424"/>
    </source>
</evidence>
<evidence type="ECO:0000256" key="8">
    <source>
        <dbReference type="ARBA" id="ARBA00023136"/>
    </source>
</evidence>
<organism evidence="13 14">
    <name type="scientific">Cavenderia fasciculata</name>
    <name type="common">Slime mold</name>
    <name type="synonym">Dictyostelium fasciculatum</name>
    <dbReference type="NCBI Taxonomy" id="261658"/>
    <lineage>
        <taxon>Eukaryota</taxon>
        <taxon>Amoebozoa</taxon>
        <taxon>Evosea</taxon>
        <taxon>Eumycetozoa</taxon>
        <taxon>Dictyostelia</taxon>
        <taxon>Acytosteliales</taxon>
        <taxon>Cavenderiaceae</taxon>
        <taxon>Cavenderia</taxon>
    </lineage>
</organism>
<evidence type="ECO:0000256" key="6">
    <source>
        <dbReference type="ARBA" id="ARBA00022859"/>
    </source>
</evidence>
<keyword evidence="5" id="KW-0256">Endoplasmic reticulum</keyword>
<dbReference type="AlphaFoldDB" id="F4QEL3"/>
<evidence type="ECO:0000313" key="13">
    <source>
        <dbReference type="EMBL" id="EGG14124.1"/>
    </source>
</evidence>
<feature type="transmembrane region" description="Helical" evidence="12">
    <location>
        <begin position="44"/>
        <end position="65"/>
    </location>
</feature>
<feature type="region of interest" description="Disordered" evidence="11">
    <location>
        <begin position="161"/>
        <end position="204"/>
    </location>
</feature>
<feature type="compositionally biased region" description="Polar residues" evidence="11">
    <location>
        <begin position="186"/>
        <end position="197"/>
    </location>
</feature>
<keyword evidence="14" id="KW-1185">Reference proteome</keyword>
<keyword evidence="7 12" id="KW-1133">Transmembrane helix</keyword>
<dbReference type="PANTHER" id="PTHR31837">
    <property type="entry name" value="CYTOCHROME B-245 CHAPERONE 1"/>
    <property type="match status" value="1"/>
</dbReference>
<feature type="compositionally biased region" description="Acidic residues" evidence="11">
    <location>
        <begin position="176"/>
        <end position="185"/>
    </location>
</feature>
<name>F4QEL3_CACFS</name>
<reference evidence="14" key="1">
    <citation type="journal article" date="2011" name="Genome Res.">
        <title>Phylogeny-wide analysis of social amoeba genomes highlights ancient origins for complex intercellular communication.</title>
        <authorList>
            <person name="Heidel A.J."/>
            <person name="Lawal H.M."/>
            <person name="Felder M."/>
            <person name="Schilde C."/>
            <person name="Helps N.R."/>
            <person name="Tunggal B."/>
            <person name="Rivero F."/>
            <person name="John U."/>
            <person name="Schleicher M."/>
            <person name="Eichinger L."/>
            <person name="Platzer M."/>
            <person name="Noegel A.A."/>
            <person name="Schaap P."/>
            <person name="Gloeckner G."/>
        </authorList>
    </citation>
    <scope>NUCLEOTIDE SEQUENCE [LARGE SCALE GENOMIC DNA]</scope>
    <source>
        <strain evidence="14">SH3</strain>
    </source>
</reference>
<dbReference type="RefSeq" id="XP_004350832.1">
    <property type="nucleotide sequence ID" value="XM_004350781.1"/>
</dbReference>
<gene>
    <name evidence="13" type="ORF">DFA_11888</name>
</gene>
<keyword evidence="8 12" id="KW-0472">Membrane</keyword>
<dbReference type="OMA" id="WTIAFFI"/>
<evidence type="ECO:0000256" key="7">
    <source>
        <dbReference type="ARBA" id="ARBA00022989"/>
    </source>
</evidence>
<proteinExistence type="inferred from homology"/>
<dbReference type="KEGG" id="dfa:DFA_11888"/>
<accession>F4QEL3</accession>
<evidence type="ECO:0000256" key="2">
    <source>
        <dbReference type="ARBA" id="ARBA00009907"/>
    </source>
</evidence>
<dbReference type="Proteomes" id="UP000007797">
    <property type="component" value="Unassembled WGS sequence"/>
</dbReference>
<evidence type="ECO:0000313" key="14">
    <source>
        <dbReference type="Proteomes" id="UP000007797"/>
    </source>
</evidence>
<evidence type="ECO:0000256" key="11">
    <source>
        <dbReference type="SAM" id="MobiDB-lite"/>
    </source>
</evidence>
<dbReference type="GeneID" id="14865529"/>
<keyword evidence="4 12" id="KW-0812">Transmembrane</keyword>
<evidence type="ECO:0000256" key="12">
    <source>
        <dbReference type="SAM" id="Phobius"/>
    </source>
</evidence>
<dbReference type="InterPro" id="IPR027846">
    <property type="entry name" value="Cybc1"/>
</dbReference>
<dbReference type="EMBL" id="GL883029">
    <property type="protein sequence ID" value="EGG14124.1"/>
    <property type="molecule type" value="Genomic_DNA"/>
</dbReference>
<dbReference type="PANTHER" id="PTHR31837:SF3">
    <property type="entry name" value="CYTOCHROME B-245 CHAPERONE 1"/>
    <property type="match status" value="1"/>
</dbReference>
<sequence length="204" mass="23741">MKITENKKGRLVLDHSDRAKEWGLGFMISLVGLVPFIIHQTDEWFIWLGKFMFLFMFMLIGLLNVRDEYRVLFDSVNNRVSIAYRNIIEVIRGAPGNEIVIDLDRCASCVIVEELHQKKKLFKLALNTVDNLDIKLTDTLYFKREMATDLLKPINTWLSQNNTPRKPLPKNKVVYSDEEDSDEENGAQQEHPNIRNRSTTKKVT</sequence>
<comment type="subcellular location">
    <subcellularLocation>
        <location evidence="1">Endoplasmic reticulum membrane</location>
        <topology evidence="1">Single-pass membrane protein</topology>
    </subcellularLocation>
</comment>
<evidence type="ECO:0000256" key="1">
    <source>
        <dbReference type="ARBA" id="ARBA00004389"/>
    </source>
</evidence>
<evidence type="ECO:0000256" key="3">
    <source>
        <dbReference type="ARBA" id="ARBA00022588"/>
    </source>
</evidence>
<keyword evidence="3" id="KW-0399">Innate immunity</keyword>